<proteinExistence type="predicted"/>
<keyword evidence="1" id="KW-0472">Membrane</keyword>
<reference evidence="3" key="1">
    <citation type="journal article" date="2019" name="Int. J. Syst. Evol. Microbiol.">
        <title>The Global Catalogue of Microorganisms (GCM) 10K type strain sequencing project: providing services to taxonomists for standard genome sequencing and annotation.</title>
        <authorList>
            <consortium name="The Broad Institute Genomics Platform"/>
            <consortium name="The Broad Institute Genome Sequencing Center for Infectious Disease"/>
            <person name="Wu L."/>
            <person name="Ma J."/>
        </authorList>
    </citation>
    <scope>NUCLEOTIDE SEQUENCE [LARGE SCALE GENOMIC DNA]</scope>
    <source>
        <strain evidence="3">CECT 7069</strain>
    </source>
</reference>
<dbReference type="Proteomes" id="UP001224644">
    <property type="component" value="Unassembled WGS sequence"/>
</dbReference>
<keyword evidence="1" id="KW-0812">Transmembrane</keyword>
<feature type="transmembrane region" description="Helical" evidence="1">
    <location>
        <begin position="23"/>
        <end position="41"/>
    </location>
</feature>
<accession>A0ABT8BJQ8</accession>
<sequence>MVAPSPLDAPTPDPASARNDRRVLGGIAAIVLAAVLIGTLAPAPHRPAAALAPSADLACAEWGDGCHVCQRREEGAACSLPGIACVPGPMRCLRGTGD</sequence>
<dbReference type="RefSeq" id="WP_238227434.1">
    <property type="nucleotide sequence ID" value="NZ_BPQD01000028.1"/>
</dbReference>
<evidence type="ECO:0000313" key="3">
    <source>
        <dbReference type="Proteomes" id="UP001224644"/>
    </source>
</evidence>
<protein>
    <submittedName>
        <fullName evidence="2">Uncharacterized protein</fullName>
    </submittedName>
</protein>
<dbReference type="EMBL" id="JAUFPX010000017">
    <property type="protein sequence ID" value="MDN3592413.1"/>
    <property type="molecule type" value="Genomic_DNA"/>
</dbReference>
<keyword evidence="3" id="KW-1185">Reference proteome</keyword>
<comment type="caution">
    <text evidence="2">The sequence shown here is derived from an EMBL/GenBank/DDBJ whole genome shotgun (WGS) entry which is preliminary data.</text>
</comment>
<evidence type="ECO:0000313" key="2">
    <source>
        <dbReference type="EMBL" id="MDN3592413.1"/>
    </source>
</evidence>
<keyword evidence="1" id="KW-1133">Transmembrane helix</keyword>
<organism evidence="2 3">
    <name type="scientific">Methylobacterium adhaesivum</name>
    <dbReference type="NCBI Taxonomy" id="333297"/>
    <lineage>
        <taxon>Bacteria</taxon>
        <taxon>Pseudomonadati</taxon>
        <taxon>Pseudomonadota</taxon>
        <taxon>Alphaproteobacteria</taxon>
        <taxon>Hyphomicrobiales</taxon>
        <taxon>Methylobacteriaceae</taxon>
        <taxon>Methylobacterium</taxon>
    </lineage>
</organism>
<evidence type="ECO:0000256" key="1">
    <source>
        <dbReference type="SAM" id="Phobius"/>
    </source>
</evidence>
<gene>
    <name evidence="2" type="ORF">QWZ12_17615</name>
</gene>
<name>A0ABT8BJQ8_9HYPH</name>